<dbReference type="Proteomes" id="UP000276133">
    <property type="component" value="Unassembled WGS sequence"/>
</dbReference>
<organism evidence="1 2">
    <name type="scientific">Brachionus plicatilis</name>
    <name type="common">Marine rotifer</name>
    <name type="synonym">Brachionus muelleri</name>
    <dbReference type="NCBI Taxonomy" id="10195"/>
    <lineage>
        <taxon>Eukaryota</taxon>
        <taxon>Metazoa</taxon>
        <taxon>Spiralia</taxon>
        <taxon>Gnathifera</taxon>
        <taxon>Rotifera</taxon>
        <taxon>Eurotatoria</taxon>
        <taxon>Monogononta</taxon>
        <taxon>Pseudotrocha</taxon>
        <taxon>Ploima</taxon>
        <taxon>Brachionidae</taxon>
        <taxon>Brachionus</taxon>
    </lineage>
</organism>
<name>A0A3M7QXZ1_BRAPC</name>
<comment type="caution">
    <text evidence="1">The sequence shown here is derived from an EMBL/GenBank/DDBJ whole genome shotgun (WGS) entry which is preliminary data.</text>
</comment>
<keyword evidence="2" id="KW-1185">Reference proteome</keyword>
<dbReference type="EMBL" id="REGN01004789">
    <property type="protein sequence ID" value="RNA16163.1"/>
    <property type="molecule type" value="Genomic_DNA"/>
</dbReference>
<dbReference type="AlphaFoldDB" id="A0A3M7QXZ1"/>
<proteinExistence type="predicted"/>
<accession>A0A3M7QXZ1</accession>
<sequence>MRHLRSPARSRPPFSQIHSSTALQVTLRIVGLGSNRTSHGTYSSEQTILLMRLSILIIESAQINNT</sequence>
<evidence type="ECO:0000313" key="1">
    <source>
        <dbReference type="EMBL" id="RNA16163.1"/>
    </source>
</evidence>
<gene>
    <name evidence="1" type="ORF">BpHYR1_045213</name>
</gene>
<evidence type="ECO:0000313" key="2">
    <source>
        <dbReference type="Proteomes" id="UP000276133"/>
    </source>
</evidence>
<reference evidence="1 2" key="1">
    <citation type="journal article" date="2018" name="Sci. Rep.">
        <title>Genomic signatures of local adaptation to the degree of environmental predictability in rotifers.</title>
        <authorList>
            <person name="Franch-Gras L."/>
            <person name="Hahn C."/>
            <person name="Garcia-Roger E.M."/>
            <person name="Carmona M.J."/>
            <person name="Serra M."/>
            <person name="Gomez A."/>
        </authorList>
    </citation>
    <scope>NUCLEOTIDE SEQUENCE [LARGE SCALE GENOMIC DNA]</scope>
    <source>
        <strain evidence="1">HYR1</strain>
    </source>
</reference>
<protein>
    <submittedName>
        <fullName evidence="1">Uncharacterized protein</fullName>
    </submittedName>
</protein>